<evidence type="ECO:0000259" key="1">
    <source>
        <dbReference type="Pfam" id="PF00078"/>
    </source>
</evidence>
<dbReference type="OrthoDB" id="5985759at2759"/>
<sequence length="627" mass="70936">MDVSPIEAALYGIRWGHAMAGMESCSTKYPVVKSSVERAKRKLARPVQPKELLSADMYVHDWREARRDEALSLCGDEADKPASKETVVEDSDQEEVYIEPVESSTQSSAEAMKVVADLERFAFSKLKDDYMVLAPEYLKVPNTEREWDAVADKFEARWNFPNGIGAIDGKRVIVQQRSNSGSHYYDYKGNNSIVLLAVFGPDYQCLWASAGTNGRFLNGHTMCPTNYDNPPGLCIGKMFGSRKVSGLLQQPQARLRPPYMSKAFDCLFPPLMLAKLRAYSFDDVSLKLMASYFENRQARVKLGNTTSGWRKVVRGCPQGSSLGPLMWNLYQNDLTYVMKSNISMYADDHQFFEASKDVQLIQTRLQESAVAATSWYKENCLQGNFTKYGSLLISKQKDANINIDIDGNRVSHYQNIKLLGVGIDSQLTFNVHISEICKKASQRVGVMTRLCNLIPTTAKLQLYKAGFLSYLTYCSTVWHFCRGSDSRKVEHVQERGLREVIRDWNASYRQLLEWAKLPTLVNCRLQDIATIVYKVKFNLAPSYIQDLFSANLTVYNLRVKEFTTPRFNSINYGRHSLRYLGPVLWAKLPSHIRMLNSLAGFKRAVRGMNLEILMDDGGCVACLVCSA</sequence>
<dbReference type="STRING" id="50429.A0A2B4R9E1"/>
<dbReference type="GO" id="GO:0003964">
    <property type="term" value="F:RNA-directed DNA polymerase activity"/>
    <property type="evidence" value="ECO:0007669"/>
    <property type="project" value="UniProtKB-KW"/>
</dbReference>
<feature type="domain" description="Reverse transcriptase" evidence="1">
    <location>
        <begin position="261"/>
        <end position="421"/>
    </location>
</feature>
<gene>
    <name evidence="2" type="primary">pol</name>
    <name evidence="2" type="ORF">AWC38_SpisGene22489</name>
</gene>
<reference evidence="3" key="1">
    <citation type="journal article" date="2017" name="bioRxiv">
        <title>Comparative analysis of the genomes of Stylophora pistillata and Acropora digitifera provides evidence for extensive differences between species of corals.</title>
        <authorList>
            <person name="Voolstra C.R."/>
            <person name="Li Y."/>
            <person name="Liew Y.J."/>
            <person name="Baumgarten S."/>
            <person name="Zoccola D."/>
            <person name="Flot J.-F."/>
            <person name="Tambutte S."/>
            <person name="Allemand D."/>
            <person name="Aranda M."/>
        </authorList>
    </citation>
    <scope>NUCLEOTIDE SEQUENCE [LARGE SCALE GENOMIC DNA]</scope>
</reference>
<accession>A0A2B4R9E1</accession>
<keyword evidence="2" id="KW-0808">Transferase</keyword>
<dbReference type="EMBL" id="LSMT01000980">
    <property type="protein sequence ID" value="PFX13423.1"/>
    <property type="molecule type" value="Genomic_DNA"/>
</dbReference>
<dbReference type="PANTHER" id="PTHR33332">
    <property type="entry name" value="REVERSE TRANSCRIPTASE DOMAIN-CONTAINING PROTEIN"/>
    <property type="match status" value="1"/>
</dbReference>
<keyword evidence="2" id="KW-0548">Nucleotidyltransferase</keyword>
<keyword evidence="2" id="KW-0695">RNA-directed DNA polymerase</keyword>
<proteinExistence type="predicted"/>
<keyword evidence="3" id="KW-1185">Reference proteome</keyword>
<evidence type="ECO:0000313" key="3">
    <source>
        <dbReference type="Proteomes" id="UP000225706"/>
    </source>
</evidence>
<dbReference type="AlphaFoldDB" id="A0A2B4R9E1"/>
<protein>
    <submittedName>
        <fullName evidence="2">RNA-directed DNA polymerase from mobile element jockey</fullName>
    </submittedName>
</protein>
<dbReference type="Proteomes" id="UP000225706">
    <property type="component" value="Unassembled WGS sequence"/>
</dbReference>
<dbReference type="Pfam" id="PF00078">
    <property type="entry name" value="RVT_1"/>
    <property type="match status" value="1"/>
</dbReference>
<dbReference type="InterPro" id="IPR000477">
    <property type="entry name" value="RT_dom"/>
</dbReference>
<evidence type="ECO:0000313" key="2">
    <source>
        <dbReference type="EMBL" id="PFX13423.1"/>
    </source>
</evidence>
<organism evidence="2 3">
    <name type="scientific">Stylophora pistillata</name>
    <name type="common">Smooth cauliflower coral</name>
    <dbReference type="NCBI Taxonomy" id="50429"/>
    <lineage>
        <taxon>Eukaryota</taxon>
        <taxon>Metazoa</taxon>
        <taxon>Cnidaria</taxon>
        <taxon>Anthozoa</taxon>
        <taxon>Hexacorallia</taxon>
        <taxon>Scleractinia</taxon>
        <taxon>Astrocoeniina</taxon>
        <taxon>Pocilloporidae</taxon>
        <taxon>Stylophora</taxon>
    </lineage>
</organism>
<comment type="caution">
    <text evidence="2">The sequence shown here is derived from an EMBL/GenBank/DDBJ whole genome shotgun (WGS) entry which is preliminary data.</text>
</comment>
<name>A0A2B4R9E1_STYPI</name>